<dbReference type="CDD" id="cd05403">
    <property type="entry name" value="NT_KNTase_like"/>
    <property type="match status" value="1"/>
</dbReference>
<dbReference type="Gene3D" id="3.30.460.10">
    <property type="entry name" value="Beta Polymerase, domain 2"/>
    <property type="match status" value="1"/>
</dbReference>
<protein>
    <submittedName>
        <fullName evidence="2">Nucleotidyltransferase domain-containing protein</fullName>
    </submittedName>
</protein>
<evidence type="ECO:0000259" key="1">
    <source>
        <dbReference type="Pfam" id="PF01909"/>
    </source>
</evidence>
<dbReference type="PANTHER" id="PTHR33933">
    <property type="entry name" value="NUCLEOTIDYLTRANSFERASE"/>
    <property type="match status" value="1"/>
</dbReference>
<keyword evidence="3" id="KW-1185">Reference proteome</keyword>
<sequence length="108" mass="12212">MELPQISDNKQRALESFVRILKEKYGDRIRKIILFGSAARGEAGEESDIDVLIVASGVSQREVSRIAFQVLMEQGGVISSIVEEEEQFEKNKNYSFHRIVLREGVEIG</sequence>
<dbReference type="Proteomes" id="UP001492541">
    <property type="component" value="Chromosome"/>
</dbReference>
<feature type="domain" description="Polymerase nucleotidyl transferase" evidence="1">
    <location>
        <begin position="15"/>
        <end position="101"/>
    </location>
</feature>
<dbReference type="InterPro" id="IPR043519">
    <property type="entry name" value="NT_sf"/>
</dbReference>
<dbReference type="Pfam" id="PF01909">
    <property type="entry name" value="NTP_transf_2"/>
    <property type="match status" value="1"/>
</dbReference>
<gene>
    <name evidence="2" type="ORF">LPQ35_09985</name>
</gene>
<evidence type="ECO:0000313" key="3">
    <source>
        <dbReference type="Proteomes" id="UP001492541"/>
    </source>
</evidence>
<accession>A0ABZ3H3F9</accession>
<proteinExistence type="predicted"/>
<dbReference type="SUPFAM" id="SSF81301">
    <property type="entry name" value="Nucleotidyltransferase"/>
    <property type="match status" value="1"/>
</dbReference>
<reference evidence="2 3" key="1">
    <citation type="submission" date="2021-11" db="EMBL/GenBank/DDBJ databases">
        <title>Whole genome of Geoglobus acetivorans.</title>
        <authorList>
            <person name="Liu D."/>
        </authorList>
    </citation>
    <scope>NUCLEOTIDE SEQUENCE [LARGE SCALE GENOMIC DNA]</scope>
    <source>
        <strain evidence="2 3">SBH6</strain>
    </source>
</reference>
<organism evidence="2 3">
    <name type="scientific">Geoglobus acetivorans</name>
    <dbReference type="NCBI Taxonomy" id="565033"/>
    <lineage>
        <taxon>Archaea</taxon>
        <taxon>Methanobacteriati</taxon>
        <taxon>Methanobacteriota</taxon>
        <taxon>Archaeoglobi</taxon>
        <taxon>Archaeoglobales</taxon>
        <taxon>Archaeoglobaceae</taxon>
        <taxon>Geoglobus</taxon>
    </lineage>
</organism>
<evidence type="ECO:0000313" key="2">
    <source>
        <dbReference type="EMBL" id="XAT63573.1"/>
    </source>
</evidence>
<dbReference type="InterPro" id="IPR002934">
    <property type="entry name" value="Polymerase_NTP_transf_dom"/>
</dbReference>
<dbReference type="GeneID" id="90450025"/>
<dbReference type="PANTHER" id="PTHR33933:SF3">
    <property type="entry name" value="PROTEIN ADENYLYLTRANSFERASE MJ0604-RELATED"/>
    <property type="match status" value="1"/>
</dbReference>
<name>A0ABZ3H3F9_GEOAI</name>
<dbReference type="InterPro" id="IPR052548">
    <property type="entry name" value="Type_VII_TA_antitoxin"/>
</dbReference>
<dbReference type="EMBL" id="CP087714">
    <property type="protein sequence ID" value="XAT63573.1"/>
    <property type="molecule type" value="Genomic_DNA"/>
</dbReference>
<dbReference type="RefSeq" id="WP_193807261.1">
    <property type="nucleotide sequence ID" value="NZ_CP087714.1"/>
</dbReference>